<evidence type="ECO:0000256" key="2">
    <source>
        <dbReference type="ARBA" id="ARBA00022692"/>
    </source>
</evidence>
<evidence type="ECO:0000256" key="1">
    <source>
        <dbReference type="ARBA" id="ARBA00004141"/>
    </source>
</evidence>
<dbReference type="Proteomes" id="UP000738517">
    <property type="component" value="Unassembled WGS sequence"/>
</dbReference>
<proteinExistence type="predicted"/>
<evidence type="ECO:0000259" key="6">
    <source>
        <dbReference type="Pfam" id="PF04932"/>
    </source>
</evidence>
<dbReference type="Pfam" id="PF04932">
    <property type="entry name" value="Wzy_C"/>
    <property type="match status" value="1"/>
</dbReference>
<keyword evidence="3 5" id="KW-1133">Transmembrane helix</keyword>
<dbReference type="GO" id="GO:0016874">
    <property type="term" value="F:ligase activity"/>
    <property type="evidence" value="ECO:0007669"/>
    <property type="project" value="UniProtKB-KW"/>
</dbReference>
<name>A0ABW9YJ29_9GAMM</name>
<evidence type="ECO:0000256" key="4">
    <source>
        <dbReference type="ARBA" id="ARBA00023136"/>
    </source>
</evidence>
<keyword evidence="8" id="KW-1185">Reference proteome</keyword>
<feature type="transmembrane region" description="Helical" evidence="5">
    <location>
        <begin position="61"/>
        <end position="80"/>
    </location>
</feature>
<organism evidence="7 8">
    <name type="scientific">Photobacterium alginatilyticum</name>
    <dbReference type="NCBI Taxonomy" id="1775171"/>
    <lineage>
        <taxon>Bacteria</taxon>
        <taxon>Pseudomonadati</taxon>
        <taxon>Pseudomonadota</taxon>
        <taxon>Gammaproteobacteria</taxon>
        <taxon>Vibrionales</taxon>
        <taxon>Vibrionaceae</taxon>
        <taxon>Photobacterium</taxon>
    </lineage>
</organism>
<feature type="transmembrane region" description="Helical" evidence="5">
    <location>
        <begin position="86"/>
        <end position="105"/>
    </location>
</feature>
<feature type="transmembrane region" description="Helical" evidence="5">
    <location>
        <begin position="358"/>
        <end position="376"/>
    </location>
</feature>
<keyword evidence="4 5" id="KW-0472">Membrane</keyword>
<feature type="transmembrane region" description="Helical" evidence="5">
    <location>
        <begin position="112"/>
        <end position="132"/>
    </location>
</feature>
<dbReference type="InterPro" id="IPR007016">
    <property type="entry name" value="O-antigen_ligase-rel_domated"/>
</dbReference>
<evidence type="ECO:0000313" key="7">
    <source>
        <dbReference type="EMBL" id="NBI53760.1"/>
    </source>
</evidence>
<dbReference type="RefSeq" id="WP_160652661.1">
    <property type="nucleotide sequence ID" value="NZ_RSEJ01000014.1"/>
</dbReference>
<dbReference type="PANTHER" id="PTHR37422">
    <property type="entry name" value="TEICHURONIC ACID BIOSYNTHESIS PROTEIN TUAE"/>
    <property type="match status" value="1"/>
</dbReference>
<reference evidence="7 8" key="1">
    <citation type="journal article" date="2017" name="Int. J. Syst. Evol. Microbiol.">
        <title>Photobacterium alginatilyticum sp. nov., a marine bacterium isolated from bottom seawater.</title>
        <authorList>
            <person name="Wang X."/>
            <person name="Wang Y."/>
            <person name="Yang X."/>
            <person name="Sun H."/>
            <person name="Li B."/>
            <person name="Zhang X.H."/>
        </authorList>
    </citation>
    <scope>NUCLEOTIDE SEQUENCE [LARGE SCALE GENOMIC DNA]</scope>
    <source>
        <strain evidence="7 8">P03D4</strain>
    </source>
</reference>
<evidence type="ECO:0000313" key="8">
    <source>
        <dbReference type="Proteomes" id="UP000738517"/>
    </source>
</evidence>
<feature type="transmembrane region" description="Helical" evidence="5">
    <location>
        <begin position="222"/>
        <end position="241"/>
    </location>
</feature>
<gene>
    <name evidence="7" type="ORF">EIZ48_14370</name>
</gene>
<comment type="caution">
    <text evidence="7">The sequence shown here is derived from an EMBL/GenBank/DDBJ whole genome shotgun (WGS) entry which is preliminary data.</text>
</comment>
<sequence length="416" mass="47197">MSDTTIKKLEIFLLGLLGFSIFTSKAGINISVTILLMLFLYSLISNSAFREKALSSPVTKISLIAYLIAVVSCLISPGNLDDIVHIARKSLFLVVFPYLIILFNNKKHKQSAIIGLLLGLLLSIFYGLYTLLQMKTTGLNPLRLESFLDVGRWSENLSYFLAFSIPFWFNLTNDKFKYALMTVIILSIVCLVLTGSRGPWLATFIVVNLLLLSCYKQFFLKIFLVCLISLPILTTVFPTKFEGVTNRVESILDTKVDQSNTARLIMWKKAIAFTSYNWSESPTKVIFGLGENNYTKEFKIYISKTSPNVTNETAYFSFTEPHNAYLESLVKHGLLYELTFLSLLIYITFMLIRCKHQYKQAGICVISSFLIIGIFYSNQMVIQTYTVFFMLALCLPMLKEGKNIDQTSELKTGLKI</sequence>
<dbReference type="EMBL" id="RSEJ01000014">
    <property type="protein sequence ID" value="NBI53760.1"/>
    <property type="molecule type" value="Genomic_DNA"/>
</dbReference>
<comment type="subcellular location">
    <subcellularLocation>
        <location evidence="1">Membrane</location>
        <topology evidence="1">Multi-pass membrane protein</topology>
    </subcellularLocation>
</comment>
<dbReference type="PANTHER" id="PTHR37422:SF13">
    <property type="entry name" value="LIPOPOLYSACCHARIDE BIOSYNTHESIS PROTEIN PA4999-RELATED"/>
    <property type="match status" value="1"/>
</dbReference>
<feature type="transmembrane region" description="Helical" evidence="5">
    <location>
        <begin position="12"/>
        <end position="40"/>
    </location>
</feature>
<protein>
    <submittedName>
        <fullName evidence="7">O-antigen ligase family protein</fullName>
    </submittedName>
</protein>
<evidence type="ECO:0000256" key="5">
    <source>
        <dbReference type="SAM" id="Phobius"/>
    </source>
</evidence>
<feature type="domain" description="O-antigen ligase-related" evidence="6">
    <location>
        <begin position="183"/>
        <end position="335"/>
    </location>
</feature>
<evidence type="ECO:0000256" key="3">
    <source>
        <dbReference type="ARBA" id="ARBA00022989"/>
    </source>
</evidence>
<keyword evidence="2 5" id="KW-0812">Transmembrane</keyword>
<keyword evidence="7" id="KW-0436">Ligase</keyword>
<feature type="transmembrane region" description="Helical" evidence="5">
    <location>
        <begin position="333"/>
        <end position="351"/>
    </location>
</feature>
<dbReference type="InterPro" id="IPR051533">
    <property type="entry name" value="WaaL-like"/>
</dbReference>
<accession>A0ABW9YJ29</accession>
<feature type="transmembrane region" description="Helical" evidence="5">
    <location>
        <begin position="200"/>
        <end position="215"/>
    </location>
</feature>